<keyword evidence="1" id="KW-1133">Transmembrane helix</keyword>
<keyword evidence="1" id="KW-0472">Membrane</keyword>
<feature type="transmembrane region" description="Helical" evidence="1">
    <location>
        <begin position="672"/>
        <end position="694"/>
    </location>
</feature>
<proteinExistence type="predicted"/>
<protein>
    <submittedName>
        <fullName evidence="2">Uncharacterized protein</fullName>
    </submittedName>
</protein>
<keyword evidence="1" id="KW-0812">Transmembrane</keyword>
<sequence length="704" mass="77440">MHSIFLGEYNEGMRRALFALILLLSSLIISARSIYAQDLTFEECARSQSFINVTNNCDKHVVSVYECLTQGRAGRQIPLSEWDREKRDVVQTICDNLPGLPWLGTCQHCETSIYQVEIAGRLMTYKAAFEKAYDLPHSTPTPLPPGAPTPTAIPTPTLGAYYDNGTDPVERCFELIRRTYGNTRSPNCPAVFDSLSDCMNLDNPDDIYYLDPFWTAAYSANSNKFDFITEINKQFESRNIACYIDPREDTYDAFFEKLMDTYSYIKGEIMTDPKEYKTLHQESIADIAKQLSANCGTAGNACCDPDLQGILGSDPPDFAEVGSDRKVSFMQKWAMSLLPGIFGEYETALTTIADNRSLCNGTLNVKLKTAQGEIEAENEFELYSGAGTGEGNYIQNIQTDCGSLERDEDKIACVTNPTTQKKKIPKSEVESCTCSDPEAPLTSPLEGSVNQDFGLKPDDIRKQICDDQPMFRNACNDCYTNGGYFQGFLPQNENKCIADEQNAYDNLVNFLKPPSGDAQSFFDPSSSALAESDIQSTKDHNVLGRASVATCTGIRDVDNNLACRQCILSGRFWNRAGCTAGQLASAHLTSLCRAILEGSSERSACESCTSMGGIWTGIGCIYPILKTIIENQIFGIGLGFAGVVSILCIIFASFRMQISAGDPEKVKQAQELITSCITGLILVIFAVVILRVIGVDILRIPGIL</sequence>
<dbReference type="EMBL" id="LBTJ01000021">
    <property type="protein sequence ID" value="KKQ37989.1"/>
    <property type="molecule type" value="Genomic_DNA"/>
</dbReference>
<organism evidence="2 3">
    <name type="scientific">Candidatus Roizmanbacteria bacterium GW2011_GWA2_37_7</name>
    <dbReference type="NCBI Taxonomy" id="1618481"/>
    <lineage>
        <taxon>Bacteria</taxon>
        <taxon>Candidatus Roizmaniibacteriota</taxon>
    </lineage>
</organism>
<reference evidence="2 3" key="1">
    <citation type="journal article" date="2015" name="Nature">
        <title>rRNA introns, odd ribosomes, and small enigmatic genomes across a large radiation of phyla.</title>
        <authorList>
            <person name="Brown C.T."/>
            <person name="Hug L.A."/>
            <person name="Thomas B.C."/>
            <person name="Sharon I."/>
            <person name="Castelle C.J."/>
            <person name="Singh A."/>
            <person name="Wilkins M.J."/>
            <person name="Williams K.H."/>
            <person name="Banfield J.F."/>
        </authorList>
    </citation>
    <scope>NUCLEOTIDE SEQUENCE [LARGE SCALE GENOMIC DNA]</scope>
</reference>
<evidence type="ECO:0000313" key="2">
    <source>
        <dbReference type="EMBL" id="KKQ37989.1"/>
    </source>
</evidence>
<dbReference type="Proteomes" id="UP000034471">
    <property type="component" value="Unassembled WGS sequence"/>
</dbReference>
<dbReference type="InterPro" id="IPR043993">
    <property type="entry name" value="T4SS_pilin"/>
</dbReference>
<comment type="caution">
    <text evidence="2">The sequence shown here is derived from an EMBL/GenBank/DDBJ whole genome shotgun (WGS) entry which is preliminary data.</text>
</comment>
<evidence type="ECO:0000256" key="1">
    <source>
        <dbReference type="SAM" id="Phobius"/>
    </source>
</evidence>
<feature type="transmembrane region" description="Helical" evidence="1">
    <location>
        <begin position="633"/>
        <end position="652"/>
    </location>
</feature>
<dbReference type="STRING" id="1618481.US54_C0021G0016"/>
<accession>A0A0G0JME9</accession>
<dbReference type="AlphaFoldDB" id="A0A0G0JME9"/>
<dbReference type="Pfam" id="PF18895">
    <property type="entry name" value="T4SS_pilin"/>
    <property type="match status" value="1"/>
</dbReference>
<gene>
    <name evidence="2" type="ORF">US54_C0021G0016</name>
</gene>
<evidence type="ECO:0000313" key="3">
    <source>
        <dbReference type="Proteomes" id="UP000034471"/>
    </source>
</evidence>
<name>A0A0G0JME9_9BACT</name>